<reference evidence="2 3" key="1">
    <citation type="journal article" date="2018" name="Elife">
        <title>Discovery and characterization of a prevalent human gut bacterial enzyme sufficient for the inactivation of a family of plant toxins.</title>
        <authorList>
            <person name="Koppel N."/>
            <person name="Bisanz J.E."/>
            <person name="Pandelia M.E."/>
            <person name="Turnbaugh P.J."/>
            <person name="Balskus E.P."/>
        </authorList>
    </citation>
    <scope>NUCLEOTIDE SEQUENCE [LARGE SCALE GENOMIC DNA]</scope>
    <source>
        <strain evidence="2 3">MR1 #12</strain>
    </source>
</reference>
<feature type="domain" description="DUF6870" evidence="1">
    <location>
        <begin position="3"/>
        <end position="55"/>
    </location>
</feature>
<gene>
    <name evidence="2" type="ORF">C1872_09830</name>
</gene>
<dbReference type="AlphaFoldDB" id="A0A369MPT9"/>
<dbReference type="RefSeq" id="WP_009304296.1">
    <property type="nucleotide sequence ID" value="NZ_CP089333.1"/>
</dbReference>
<evidence type="ECO:0000313" key="3">
    <source>
        <dbReference type="Proteomes" id="UP000253752"/>
    </source>
</evidence>
<accession>A0A369MPT9</accession>
<dbReference type="EMBL" id="PPTX01000014">
    <property type="protein sequence ID" value="RDB78771.1"/>
    <property type="molecule type" value="Genomic_DNA"/>
</dbReference>
<dbReference type="Pfam" id="PF21757">
    <property type="entry name" value="DUF6870"/>
    <property type="match status" value="1"/>
</dbReference>
<evidence type="ECO:0000313" key="2">
    <source>
        <dbReference type="EMBL" id="RDB78771.1"/>
    </source>
</evidence>
<name>A0A369MPT9_EGGLN</name>
<evidence type="ECO:0000259" key="1">
    <source>
        <dbReference type="Pfam" id="PF21757"/>
    </source>
</evidence>
<protein>
    <recommendedName>
        <fullName evidence="1">DUF6870 domain-containing protein</fullName>
    </recommendedName>
</protein>
<organism evidence="2 3">
    <name type="scientific">Eggerthella lenta</name>
    <name type="common">Eubacterium lentum</name>
    <dbReference type="NCBI Taxonomy" id="84112"/>
    <lineage>
        <taxon>Bacteria</taxon>
        <taxon>Bacillati</taxon>
        <taxon>Actinomycetota</taxon>
        <taxon>Coriobacteriia</taxon>
        <taxon>Eggerthellales</taxon>
        <taxon>Eggerthellaceae</taxon>
        <taxon>Eggerthella</taxon>
    </lineage>
</organism>
<comment type="caution">
    <text evidence="2">The sequence shown here is derived from an EMBL/GenBank/DDBJ whole genome shotgun (WGS) entry which is preliminary data.</text>
</comment>
<sequence>MEAVRDLADVAVDASLPVDERVRSFAEQIGDPYHFTAHGVEVRLSFAGQVPVEEAVARLLGIGGAPMETEAAGPVRRAEPGAA</sequence>
<dbReference type="Proteomes" id="UP000253752">
    <property type="component" value="Unassembled WGS sequence"/>
</dbReference>
<proteinExistence type="predicted"/>
<dbReference type="InterPro" id="IPR049222">
    <property type="entry name" value="DUF6870"/>
</dbReference>